<dbReference type="Gene3D" id="1.20.1280.50">
    <property type="match status" value="1"/>
</dbReference>
<keyword evidence="3" id="KW-1185">Reference proteome</keyword>
<reference evidence="2 3" key="1">
    <citation type="submission" date="2017-09" db="EMBL/GenBank/DDBJ databases">
        <title>WGS assembly of Aquilegia coerulea Goldsmith.</title>
        <authorList>
            <person name="Hodges S."/>
            <person name="Kramer E."/>
            <person name="Nordborg M."/>
            <person name="Tomkins J."/>
            <person name="Borevitz J."/>
            <person name="Derieg N."/>
            <person name="Yan J."/>
            <person name="Mihaltcheva S."/>
            <person name="Hayes R.D."/>
            <person name="Rokhsar D."/>
        </authorList>
    </citation>
    <scope>NUCLEOTIDE SEQUENCE [LARGE SCALE GENOMIC DNA]</scope>
    <source>
        <strain evidence="3">cv. Goldsmith</strain>
    </source>
</reference>
<dbReference type="Pfam" id="PF08387">
    <property type="entry name" value="FBD"/>
    <property type="match status" value="1"/>
</dbReference>
<dbReference type="Pfam" id="PF00646">
    <property type="entry name" value="F-box"/>
    <property type="match status" value="1"/>
</dbReference>
<dbReference type="PANTHER" id="PTHR31639:SF93">
    <property type="entry name" value="F-BOX_FBD_LRR PROTEIN"/>
    <property type="match status" value="1"/>
</dbReference>
<dbReference type="InterPro" id="IPR001810">
    <property type="entry name" value="F-box_dom"/>
</dbReference>
<dbReference type="Pfam" id="PF24758">
    <property type="entry name" value="LRR_At5g56370"/>
    <property type="match status" value="1"/>
</dbReference>
<dbReference type="SMART" id="SM00579">
    <property type="entry name" value="FBD"/>
    <property type="match status" value="1"/>
</dbReference>
<dbReference type="SUPFAM" id="SSF81383">
    <property type="entry name" value="F-box domain"/>
    <property type="match status" value="1"/>
</dbReference>
<evidence type="ECO:0000313" key="2">
    <source>
        <dbReference type="EMBL" id="PIA41007.1"/>
    </source>
</evidence>
<proteinExistence type="predicted"/>
<protein>
    <recommendedName>
        <fullName evidence="1">FBD domain-containing protein</fullName>
    </recommendedName>
</protein>
<dbReference type="InterPro" id="IPR006566">
    <property type="entry name" value="FBD"/>
</dbReference>
<accession>A0A2G5DCR1</accession>
<dbReference type="InParanoid" id="A0A2G5DCR1"/>
<name>A0A2G5DCR1_AQUCA</name>
<dbReference type="InterPro" id="IPR036047">
    <property type="entry name" value="F-box-like_dom_sf"/>
</dbReference>
<dbReference type="STRING" id="218851.A0A2G5DCR1"/>
<dbReference type="AlphaFoldDB" id="A0A2G5DCR1"/>
<gene>
    <name evidence="2" type="ORF">AQUCO_02300051v1</name>
</gene>
<dbReference type="EMBL" id="KZ305040">
    <property type="protein sequence ID" value="PIA41007.1"/>
    <property type="molecule type" value="Genomic_DNA"/>
</dbReference>
<dbReference type="Proteomes" id="UP000230069">
    <property type="component" value="Unassembled WGS sequence"/>
</dbReference>
<evidence type="ECO:0000313" key="3">
    <source>
        <dbReference type="Proteomes" id="UP000230069"/>
    </source>
</evidence>
<feature type="domain" description="FBD" evidence="1">
    <location>
        <begin position="304"/>
        <end position="372"/>
    </location>
</feature>
<dbReference type="InterPro" id="IPR055411">
    <property type="entry name" value="LRR_FXL15/At3g58940/PEG3-like"/>
</dbReference>
<evidence type="ECO:0000259" key="1">
    <source>
        <dbReference type="SMART" id="SM00579"/>
    </source>
</evidence>
<organism evidence="2 3">
    <name type="scientific">Aquilegia coerulea</name>
    <name type="common">Rocky mountain columbine</name>
    <dbReference type="NCBI Taxonomy" id="218851"/>
    <lineage>
        <taxon>Eukaryota</taxon>
        <taxon>Viridiplantae</taxon>
        <taxon>Streptophyta</taxon>
        <taxon>Embryophyta</taxon>
        <taxon>Tracheophyta</taxon>
        <taxon>Spermatophyta</taxon>
        <taxon>Magnoliopsida</taxon>
        <taxon>Ranunculales</taxon>
        <taxon>Ranunculaceae</taxon>
        <taxon>Thalictroideae</taxon>
        <taxon>Aquilegia</taxon>
    </lineage>
</organism>
<dbReference type="PANTHER" id="PTHR31639">
    <property type="entry name" value="F-BOX PROTEIN-LIKE"/>
    <property type="match status" value="1"/>
</dbReference>
<dbReference type="OrthoDB" id="629734at2759"/>
<sequence length="373" mass="42896">METEMEMDLDKMSHLPEHISERILLCLPVKDAVRTSALSRQWRYRWTTLPIVKYYDNVLIKNDLVRAVDHVLLLHTGQIQTFELYLERTPCFGEIDGWILFLSRNCVRKIILEFQNCDPYKLPSHLFVCDLDYLEEDVLENLISNCPLLNNLILSNISGCSCLNICAPDLRDLNIISKAQDICLTGMTKLASVSISLESLPGDKKIDLIEFLNSLPAIEMLWIKSHFLKYMVMDYFPDITPLVDVPLSYLSVRVDFRDVKEISTTLCLFKCFPHVKAVELLAHKTKKCCEPNTSNWKAMCLMNFTFNQLKHVIFTGFYGFKSELDIINLILSNAPVLETMTIKSRSPDEGLKASKELLKFKRASAQLQIFLDP</sequence>